<dbReference type="InterPro" id="IPR037353">
    <property type="entry name" value="ASH2"/>
</dbReference>
<protein>
    <submittedName>
        <fullName evidence="5">Bifunctional Histone methyltransferase complex subunit ASH2/Concanavalin A-like lectin-glucanase domain superfamily/B30.2-SPRY domain superfamily/SPRY domain/B30.2-SPRY domain</fullName>
    </submittedName>
</protein>
<dbReference type="InterPro" id="IPR013320">
    <property type="entry name" value="ConA-like_dom_sf"/>
</dbReference>
<proteinExistence type="predicted"/>
<keyword evidence="2" id="KW-0539">Nucleus</keyword>
<dbReference type="InterPro" id="IPR003877">
    <property type="entry name" value="SPRY_dom"/>
</dbReference>
<dbReference type="InterPro" id="IPR043136">
    <property type="entry name" value="B30.2/SPRY_sf"/>
</dbReference>
<evidence type="ECO:0000313" key="5">
    <source>
        <dbReference type="EMBL" id="KAK2196210.1"/>
    </source>
</evidence>
<dbReference type="Gene3D" id="2.60.120.920">
    <property type="match status" value="1"/>
</dbReference>
<feature type="domain" description="B30.2/SPRY" evidence="4">
    <location>
        <begin position="17"/>
        <end position="225"/>
    </location>
</feature>
<evidence type="ECO:0000313" key="6">
    <source>
        <dbReference type="Proteomes" id="UP001214638"/>
    </source>
</evidence>
<comment type="subcellular location">
    <subcellularLocation>
        <location evidence="1">Nucleus</location>
    </subcellularLocation>
</comment>
<dbReference type="EMBL" id="JALLKP010000003">
    <property type="protein sequence ID" value="KAK2196210.1"/>
    <property type="molecule type" value="Genomic_DNA"/>
</dbReference>
<dbReference type="Proteomes" id="UP001214638">
    <property type="component" value="Unassembled WGS sequence"/>
</dbReference>
<dbReference type="KEGG" id="bdw:94337107"/>
<reference evidence="5" key="1">
    <citation type="journal article" date="2023" name="Nat. Microbiol.">
        <title>Babesia duncani multi-omics identifies virulence factors and drug targets.</title>
        <authorList>
            <person name="Singh P."/>
            <person name="Lonardi S."/>
            <person name="Liang Q."/>
            <person name="Vydyam P."/>
            <person name="Khabirova E."/>
            <person name="Fang T."/>
            <person name="Gihaz S."/>
            <person name="Thekkiniath J."/>
            <person name="Munshi M."/>
            <person name="Abel S."/>
            <person name="Ciampossin L."/>
            <person name="Batugedara G."/>
            <person name="Gupta M."/>
            <person name="Lu X.M."/>
            <person name="Lenz T."/>
            <person name="Chakravarty S."/>
            <person name="Cornillot E."/>
            <person name="Hu Y."/>
            <person name="Ma W."/>
            <person name="Gonzalez L.M."/>
            <person name="Sanchez S."/>
            <person name="Estrada K."/>
            <person name="Sanchez-Flores A."/>
            <person name="Montero E."/>
            <person name="Harb O.S."/>
            <person name="Le Roch K.G."/>
            <person name="Mamoun C.B."/>
        </authorList>
    </citation>
    <scope>NUCLEOTIDE SEQUENCE</scope>
    <source>
        <strain evidence="5">WA1</strain>
    </source>
</reference>
<keyword evidence="5" id="KW-0489">Methyltransferase</keyword>
<dbReference type="PANTHER" id="PTHR10598">
    <property type="entry name" value="SET1/ASH2 HISTONE METHYLTRANSFERASE COMPLEX SUBUNIT ASH2"/>
    <property type="match status" value="1"/>
</dbReference>
<evidence type="ECO:0000256" key="3">
    <source>
        <dbReference type="SAM" id="MobiDB-lite"/>
    </source>
</evidence>
<comment type="caution">
    <text evidence="5">The sequence shown here is derived from an EMBL/GenBank/DDBJ whole genome shotgun (WGS) entry which is preliminary data.</text>
</comment>
<dbReference type="AlphaFoldDB" id="A0AAD9UNZ3"/>
<dbReference type="PANTHER" id="PTHR10598:SF0">
    <property type="entry name" value="SET1_ASH2 HISTONE METHYLTRANSFERASE COMPLEX SUBUNIT ASH2"/>
    <property type="match status" value="1"/>
</dbReference>
<dbReference type="CDD" id="cd12872">
    <property type="entry name" value="SPRY_Ash2"/>
    <property type="match status" value="1"/>
</dbReference>
<dbReference type="RefSeq" id="XP_067803052.1">
    <property type="nucleotide sequence ID" value="XM_067947830.1"/>
</dbReference>
<organism evidence="5 6">
    <name type="scientific">Babesia duncani</name>
    <dbReference type="NCBI Taxonomy" id="323732"/>
    <lineage>
        <taxon>Eukaryota</taxon>
        <taxon>Sar</taxon>
        <taxon>Alveolata</taxon>
        <taxon>Apicomplexa</taxon>
        <taxon>Aconoidasida</taxon>
        <taxon>Piroplasmida</taxon>
        <taxon>Babesiidae</taxon>
        <taxon>Babesia</taxon>
    </lineage>
</organism>
<keyword evidence="6" id="KW-1185">Reference proteome</keyword>
<dbReference type="SMART" id="SM00449">
    <property type="entry name" value="SPRY"/>
    <property type="match status" value="1"/>
</dbReference>
<dbReference type="PROSITE" id="PS50188">
    <property type="entry name" value="B302_SPRY"/>
    <property type="match status" value="1"/>
</dbReference>
<evidence type="ECO:0000259" key="4">
    <source>
        <dbReference type="PROSITE" id="PS50188"/>
    </source>
</evidence>
<dbReference type="GO" id="GO:0048188">
    <property type="term" value="C:Set1C/COMPASS complex"/>
    <property type="evidence" value="ECO:0007669"/>
    <property type="project" value="InterPro"/>
</dbReference>
<dbReference type="SUPFAM" id="SSF49899">
    <property type="entry name" value="Concanavalin A-like lectins/glucanases"/>
    <property type="match status" value="1"/>
</dbReference>
<dbReference type="InterPro" id="IPR001870">
    <property type="entry name" value="B30.2/SPRY"/>
</dbReference>
<evidence type="ECO:0000256" key="1">
    <source>
        <dbReference type="ARBA" id="ARBA00004123"/>
    </source>
</evidence>
<dbReference type="Pfam" id="PF00622">
    <property type="entry name" value="SPRY"/>
    <property type="match status" value="1"/>
</dbReference>
<dbReference type="GO" id="GO:0032259">
    <property type="term" value="P:methylation"/>
    <property type="evidence" value="ECO:0007669"/>
    <property type="project" value="UniProtKB-KW"/>
</dbReference>
<gene>
    <name evidence="5" type="ORF">BdWA1_002810</name>
</gene>
<feature type="region of interest" description="Disordered" evidence="3">
    <location>
        <begin position="1"/>
        <end position="38"/>
    </location>
</feature>
<keyword evidence="5" id="KW-0808">Transferase</keyword>
<dbReference type="GO" id="GO:0008168">
    <property type="term" value="F:methyltransferase activity"/>
    <property type="evidence" value="ECO:0007669"/>
    <property type="project" value="UniProtKB-KW"/>
</dbReference>
<name>A0AAD9UNZ3_9APIC</name>
<dbReference type="GeneID" id="94337107"/>
<sequence length="276" mass="31001">MAATAKGDEYGSSSKFKKAYSPSGEIDKRIPKRPTPKALLKDDNIEPKLSFKFRDQNIKLTNDRLTALGFKGWASIFSTHCASSGNWYFEVEIDSNDPSHLKFVGNPVNVLAGKTGHVRIGYACRYQRYDTPIGINKSGFSISDVDGAVVFNSKKHEYSRAFGPGDVIGCFLSLQEPTTEFVDPRINLKLYEFLQNGILCDPRNPPLCNLNHGSYVQFSINGEMGEKLNIPIHDGFYHPGISLYMGTRITANFGPEFQYPPEFQYRPCIEMTKPIY</sequence>
<evidence type="ECO:0000256" key="2">
    <source>
        <dbReference type="ARBA" id="ARBA00023242"/>
    </source>
</evidence>
<accession>A0AAD9UNZ3</accession>
<dbReference type="GO" id="GO:0000976">
    <property type="term" value="F:transcription cis-regulatory region binding"/>
    <property type="evidence" value="ECO:0007669"/>
    <property type="project" value="TreeGrafter"/>
</dbReference>